<reference evidence="8 9" key="1">
    <citation type="submission" date="2020-08" db="EMBL/GenBank/DDBJ databases">
        <title>Genomic Encyclopedia of Type Strains, Phase IV (KMG-IV): sequencing the most valuable type-strain genomes for metagenomic binning, comparative biology and taxonomic classification.</title>
        <authorList>
            <person name="Goeker M."/>
        </authorList>
    </citation>
    <scope>NUCLEOTIDE SEQUENCE [LARGE SCALE GENOMIC DNA]</scope>
    <source>
        <strain evidence="8 9">DSM 24696</strain>
    </source>
</reference>
<dbReference type="SUPFAM" id="SSF51430">
    <property type="entry name" value="NAD(P)-linked oxidoreductase"/>
    <property type="match status" value="1"/>
</dbReference>
<feature type="domain" description="NADP-dependent oxidoreductase" evidence="7">
    <location>
        <begin position="29"/>
        <end position="260"/>
    </location>
</feature>
<evidence type="ECO:0000256" key="3">
    <source>
        <dbReference type="ARBA" id="ARBA00023002"/>
    </source>
</evidence>
<keyword evidence="2" id="KW-0521">NADP</keyword>
<protein>
    <submittedName>
        <fullName evidence="8">Diketogulonate reductase-like aldo/keto reductase</fullName>
    </submittedName>
</protein>
<dbReference type="Proteomes" id="UP000551878">
    <property type="component" value="Unassembled WGS sequence"/>
</dbReference>
<dbReference type="PROSITE" id="PS00063">
    <property type="entry name" value="ALDOKETO_REDUCTASE_3"/>
    <property type="match status" value="1"/>
</dbReference>
<dbReference type="CDD" id="cd19157">
    <property type="entry name" value="AKR_AKR5G1-3"/>
    <property type="match status" value="1"/>
</dbReference>
<keyword evidence="9" id="KW-1185">Reference proteome</keyword>
<dbReference type="Gene3D" id="3.20.20.100">
    <property type="entry name" value="NADP-dependent oxidoreductase domain"/>
    <property type="match status" value="1"/>
</dbReference>
<dbReference type="InterPro" id="IPR020471">
    <property type="entry name" value="AKR"/>
</dbReference>
<organism evidence="8 9">
    <name type="scientific">Texcoconibacillus texcoconensis</name>
    <dbReference type="NCBI Taxonomy" id="1095777"/>
    <lineage>
        <taxon>Bacteria</taxon>
        <taxon>Bacillati</taxon>
        <taxon>Bacillota</taxon>
        <taxon>Bacilli</taxon>
        <taxon>Bacillales</taxon>
        <taxon>Bacillaceae</taxon>
        <taxon>Texcoconibacillus</taxon>
    </lineage>
</organism>
<dbReference type="GO" id="GO:0016616">
    <property type="term" value="F:oxidoreductase activity, acting on the CH-OH group of donors, NAD or NADP as acceptor"/>
    <property type="evidence" value="ECO:0007669"/>
    <property type="project" value="UniProtKB-ARBA"/>
</dbReference>
<evidence type="ECO:0000256" key="6">
    <source>
        <dbReference type="PIRSR" id="PIRSR000097-3"/>
    </source>
</evidence>
<evidence type="ECO:0000256" key="2">
    <source>
        <dbReference type="ARBA" id="ARBA00022857"/>
    </source>
</evidence>
<evidence type="ECO:0000313" key="9">
    <source>
        <dbReference type="Proteomes" id="UP000551878"/>
    </source>
</evidence>
<feature type="site" description="Lowers pKa of active site Tyr" evidence="6">
    <location>
        <position position="78"/>
    </location>
</feature>
<dbReference type="PIRSF" id="PIRSF000097">
    <property type="entry name" value="AKR"/>
    <property type="match status" value="1"/>
</dbReference>
<dbReference type="Pfam" id="PF00248">
    <property type="entry name" value="Aldo_ket_red"/>
    <property type="match status" value="1"/>
</dbReference>
<gene>
    <name evidence="8" type="ORF">HNQ41_002336</name>
</gene>
<dbReference type="InterPro" id="IPR036812">
    <property type="entry name" value="NAD(P)_OxRdtase_dom_sf"/>
</dbReference>
<proteinExistence type="inferred from homology"/>
<sequence>MRHIQDKVKLANGVDMPWFGLGVYKAEAGDEVKTAVQTALDVGYRSIDTASFYHNEQGVGEAIEASGVPKEDIFITTKVWNDEQGYEETLQAFESSRKKLGVDVIDLYLIHWPVGGKFVDTWKALEKLYHDGLVRAIGVSNFNIEHLETLFEHAEVKPMVNQVELHPRLTQEELHAFCKNHSIQIEAWSPLTRARIFGHPVLKQLAEKHGKTEAQVILRWDLQKEIVTIPKSVTPKRIEENADIFDFELTAEDIEAIDNLHTGERFGPNPKDFG</sequence>
<dbReference type="PRINTS" id="PR00069">
    <property type="entry name" value="ALDKETRDTASE"/>
</dbReference>
<dbReference type="EMBL" id="JACHHB010000010">
    <property type="protein sequence ID" value="MBB5174142.1"/>
    <property type="molecule type" value="Genomic_DNA"/>
</dbReference>
<evidence type="ECO:0000313" key="8">
    <source>
        <dbReference type="EMBL" id="MBB5174142.1"/>
    </source>
</evidence>
<accession>A0A840QRP8</accession>
<evidence type="ECO:0000256" key="5">
    <source>
        <dbReference type="PIRSR" id="PIRSR000097-2"/>
    </source>
</evidence>
<dbReference type="PROSITE" id="PS00798">
    <property type="entry name" value="ALDOKETO_REDUCTASE_1"/>
    <property type="match status" value="1"/>
</dbReference>
<comment type="caution">
    <text evidence="8">The sequence shown here is derived from an EMBL/GenBank/DDBJ whole genome shotgun (WGS) entry which is preliminary data.</text>
</comment>
<evidence type="ECO:0000256" key="4">
    <source>
        <dbReference type="PIRSR" id="PIRSR000097-1"/>
    </source>
</evidence>
<keyword evidence="3" id="KW-0560">Oxidoreductase</keyword>
<dbReference type="RefSeq" id="WP_184664576.1">
    <property type="nucleotide sequence ID" value="NZ_JACHHB010000010.1"/>
</dbReference>
<dbReference type="InterPro" id="IPR018170">
    <property type="entry name" value="Aldo/ket_reductase_CS"/>
</dbReference>
<evidence type="ECO:0000259" key="7">
    <source>
        <dbReference type="Pfam" id="PF00248"/>
    </source>
</evidence>
<dbReference type="PROSITE" id="PS00062">
    <property type="entry name" value="ALDOKETO_REDUCTASE_2"/>
    <property type="match status" value="1"/>
</dbReference>
<comment type="similarity">
    <text evidence="1">Belongs to the aldo/keto reductase family.</text>
</comment>
<dbReference type="InterPro" id="IPR023210">
    <property type="entry name" value="NADP_OxRdtase_dom"/>
</dbReference>
<feature type="active site" description="Proton donor" evidence="4">
    <location>
        <position position="53"/>
    </location>
</feature>
<dbReference type="FunFam" id="3.20.20.100:FF:000015">
    <property type="entry name" value="Oxidoreductase, aldo/keto reductase family"/>
    <property type="match status" value="1"/>
</dbReference>
<name>A0A840QRP8_9BACI</name>
<evidence type="ECO:0000256" key="1">
    <source>
        <dbReference type="ARBA" id="ARBA00007905"/>
    </source>
</evidence>
<dbReference type="AlphaFoldDB" id="A0A840QRP8"/>
<dbReference type="PANTHER" id="PTHR43827:SF3">
    <property type="entry name" value="NADP-DEPENDENT OXIDOREDUCTASE DOMAIN-CONTAINING PROTEIN"/>
    <property type="match status" value="1"/>
</dbReference>
<dbReference type="InterPro" id="IPR044500">
    <property type="entry name" value="AKR5G"/>
</dbReference>
<feature type="binding site" evidence="5">
    <location>
        <position position="111"/>
    </location>
    <ligand>
        <name>substrate</name>
    </ligand>
</feature>
<dbReference type="PANTHER" id="PTHR43827">
    <property type="entry name" value="2,5-DIKETO-D-GLUCONIC ACID REDUCTASE"/>
    <property type="match status" value="1"/>
</dbReference>